<feature type="region of interest" description="Disordered" evidence="1">
    <location>
        <begin position="1"/>
        <end position="42"/>
    </location>
</feature>
<proteinExistence type="predicted"/>
<dbReference type="EMBL" id="CP029520">
    <property type="protein sequence ID" value="AYU78567.1"/>
    <property type="molecule type" value="Genomic_DNA"/>
</dbReference>
<evidence type="ECO:0000313" key="3">
    <source>
        <dbReference type="Proteomes" id="UP000274082"/>
    </source>
</evidence>
<feature type="region of interest" description="Disordered" evidence="1">
    <location>
        <begin position="291"/>
        <end position="367"/>
    </location>
</feature>
<evidence type="ECO:0000256" key="1">
    <source>
        <dbReference type="SAM" id="MobiDB-lite"/>
    </source>
</evidence>
<reference evidence="2 3" key="1">
    <citation type="journal article" date="2018" name="Sci. Rep.">
        <title>A complete Leishmania donovani reference genome identifies novel genetic variations associated with virulence.</title>
        <authorList>
            <person name="Lypaczewski P."/>
            <person name="Hoshizaki J."/>
            <person name="Zhang W.-W."/>
            <person name="McCall L.-I."/>
            <person name="Torcivia-Rodriguez J."/>
            <person name="Simonyan V."/>
            <person name="Kaur A."/>
            <person name="Dewar K."/>
            <person name="Matlashewski G."/>
        </authorList>
    </citation>
    <scope>NUCLEOTIDE SEQUENCE [LARGE SCALE GENOMIC DNA]</scope>
    <source>
        <strain evidence="2 3">LdCL</strain>
    </source>
</reference>
<evidence type="ECO:0008006" key="4">
    <source>
        <dbReference type="Google" id="ProtNLM"/>
    </source>
</evidence>
<dbReference type="Gene3D" id="1.25.10.10">
    <property type="entry name" value="Leucine-rich Repeat Variant"/>
    <property type="match status" value="1"/>
</dbReference>
<feature type="compositionally biased region" description="Gly residues" evidence="1">
    <location>
        <begin position="350"/>
        <end position="359"/>
    </location>
</feature>
<dbReference type="AlphaFoldDB" id="A0A3Q8IBY1"/>
<dbReference type="VEuPathDB" id="TriTrypDB:LdBPK_211060.1"/>
<dbReference type="PANTHER" id="PTHR13366:SF0">
    <property type="entry name" value="HEAT REPEAT-CONTAINING PROTEIN 6"/>
    <property type="match status" value="1"/>
</dbReference>
<dbReference type="OrthoDB" id="66533at2759"/>
<dbReference type="VEuPathDB" id="TriTrypDB:LdCL_210015600"/>
<feature type="compositionally biased region" description="Low complexity" evidence="1">
    <location>
        <begin position="300"/>
        <end position="313"/>
    </location>
</feature>
<gene>
    <name evidence="2" type="ORF">LdCL_210015600</name>
</gene>
<keyword evidence="3" id="KW-1185">Reference proteome</keyword>
<sequence length="1279" mass="133362">MSTPKTSPRHRGRDGKSDNKSGCTAAGGSKPSTPSGAAAAARGGGGIGFSYHPTHNLQFLKELLRPSAVSRIAAVARAVHMDDDHGAAAGAVCGPLPSYASALGWSGAAASSLSPLPPPSYGSAMPPYQPTGKSPAPPPFAEANAATPSSTNSLAHRHPDVNALASAAMSVPSLPLVLECATQLSGMLAQWRVSNEGERRRPPPPPFAPVPKSSYGTPAGQGNQGGVMLPTAAVCGTADAGPPLKSIPQPAGGGGTTVPPPTRPSAQRILQLMDLILWYCLSTAEDAQLATGGRSRGTSGMATPAPLPGATATGAGGVANQALGGSSGSSPFGLRGSRGGRSGSVSVAGGRPGSVGRSGSGSADPLAAQDWLDGRMSSAPPAAGAPTITMSDDQLGERLFRLAVDAVVLLQGPRSQPMPSLSSTLSPLSRSQVADTASHIGNSSAVAVASDTRGGLAPPPAEDATDNDAATAMELQTMALWTLAAVLVRFTDSPFNATVFLPVLFPQVDVRSLAGAPLRHPLLQPLLRGDPCNTSLRCGAAAALTALLHKLRSTLQYAEEPPTGRQAAFLSLAAQCGMILTSLHESLCWGLVQSQQQQPQNAGDGTVATTPLSAAAVPLLNTYATVVSVTPYHRCPRSREVALRTLQLPVMHFFLAHDEVGAFVPATVLVSNILKNDAMRVAAAQLPETTEAQTGLQGRSEGDETLATGGDRAAVAASFLQAMLSHADTRVEVWRCMVPLSRLYPRLVNNEFEALMTASVKVASALTAWEAAEEAAEAAAMASVSAVVEREDDLTSQGQLSPAPSASATLSRPMQSAAGGGDNNAEERSVPPPIYGEGEGADPDAGAAPPSPQRSRAPTASLDAFAECLRTWLHYMGYVWKAFDDNASDPAQRPEGQVDRASVEHKQRIHEELLRPAMRLRRCGADVRTMTLRCIAQIGNEYMSTVADRSLCEEFVAYVQSSAADAQPRVRGEALTTLGVWLWQYTSMDDFACVAIDSAVHSLTTDPNPVVRTKAAFALSNVTGRLPEGSCAVVRNSPDYIATLCSTAMHAAVIDAESGVQGHGIRMMNHLLQVLTFEELISEVEEFEEGVAEGFLRVLLECLRANNTRGGHNTHQEGDSVGESGGSGAASLRYAVPREAKHRWNAACALGMGLSREEVFEAEPKYAVEAVEALCTAVVRDHIFKVRTQAAGALGRIPGHCLSGTYTATDMTPTVVASLCKALETATSTENFRQYKEQGSLHDALRSALAVMMASTTPSNALEKVFTSHMKVLQKEGLL</sequence>
<dbReference type="InterPro" id="IPR016024">
    <property type="entry name" value="ARM-type_fold"/>
</dbReference>
<protein>
    <recommendedName>
        <fullName evidence="4">DUF4042 domain-containing protein</fullName>
    </recommendedName>
</protein>
<feature type="compositionally biased region" description="Low complexity" evidence="1">
    <location>
        <begin position="26"/>
        <end position="41"/>
    </location>
</feature>
<feature type="compositionally biased region" description="Low complexity" evidence="1">
    <location>
        <begin position="843"/>
        <end position="859"/>
    </location>
</feature>
<dbReference type="InterPro" id="IPR052107">
    <property type="entry name" value="HEAT6"/>
</dbReference>
<feature type="region of interest" description="Disordered" evidence="1">
    <location>
        <begin position="122"/>
        <end position="156"/>
    </location>
</feature>
<name>A0A3Q8IBY1_LEIDO</name>
<organism evidence="2 3">
    <name type="scientific">Leishmania donovani</name>
    <dbReference type="NCBI Taxonomy" id="5661"/>
    <lineage>
        <taxon>Eukaryota</taxon>
        <taxon>Discoba</taxon>
        <taxon>Euglenozoa</taxon>
        <taxon>Kinetoplastea</taxon>
        <taxon>Metakinetoplastina</taxon>
        <taxon>Trypanosomatida</taxon>
        <taxon>Trypanosomatidae</taxon>
        <taxon>Leishmaniinae</taxon>
        <taxon>Leishmania</taxon>
    </lineage>
</organism>
<dbReference type="SUPFAM" id="SSF48371">
    <property type="entry name" value="ARM repeat"/>
    <property type="match status" value="1"/>
</dbReference>
<feature type="region of interest" description="Disordered" evidence="1">
    <location>
        <begin position="194"/>
        <end position="220"/>
    </location>
</feature>
<dbReference type="PANTHER" id="PTHR13366">
    <property type="entry name" value="MALARIA ANTIGEN-RELATED"/>
    <property type="match status" value="1"/>
</dbReference>
<dbReference type="InterPro" id="IPR011989">
    <property type="entry name" value="ARM-like"/>
</dbReference>
<feature type="region of interest" description="Disordered" evidence="1">
    <location>
        <begin position="792"/>
        <end position="859"/>
    </location>
</feature>
<evidence type="ECO:0000313" key="2">
    <source>
        <dbReference type="EMBL" id="AYU78567.1"/>
    </source>
</evidence>
<dbReference type="Proteomes" id="UP000274082">
    <property type="component" value="Chromosome 21"/>
</dbReference>
<dbReference type="VEuPathDB" id="TriTrypDB:LDHU3_21.1260"/>
<accession>A0A3Q8IBY1</accession>